<feature type="domain" description="TGS" evidence="8">
    <location>
        <begin position="279"/>
        <end position="362"/>
    </location>
</feature>
<dbReference type="Gene3D" id="1.10.150.300">
    <property type="entry name" value="TGS-like domain"/>
    <property type="match status" value="1"/>
</dbReference>
<dbReference type="InterPro" id="IPR004396">
    <property type="entry name" value="ATPase_YchF/OLA1"/>
</dbReference>
<accession>A0A2N3G554</accession>
<dbReference type="Gene3D" id="3.10.20.30">
    <property type="match status" value="1"/>
</dbReference>
<dbReference type="InterPro" id="IPR041706">
    <property type="entry name" value="YchF_N"/>
</dbReference>
<dbReference type="EMBL" id="PHEX01000060">
    <property type="protein sequence ID" value="PKQ27718.1"/>
    <property type="molecule type" value="Genomic_DNA"/>
</dbReference>
<keyword evidence="5" id="KW-0460">Magnesium</keyword>
<keyword evidence="4 6" id="KW-0067">ATP-binding</keyword>
<evidence type="ECO:0000259" key="8">
    <source>
        <dbReference type="PROSITE" id="PS51880"/>
    </source>
</evidence>
<dbReference type="InterPro" id="IPR012676">
    <property type="entry name" value="TGS-like"/>
</dbReference>
<dbReference type="Gene3D" id="3.40.50.300">
    <property type="entry name" value="P-loop containing nucleotide triphosphate hydrolases"/>
    <property type="match status" value="1"/>
</dbReference>
<dbReference type="GO" id="GO:0005737">
    <property type="term" value="C:cytoplasm"/>
    <property type="evidence" value="ECO:0007669"/>
    <property type="project" value="TreeGrafter"/>
</dbReference>
<dbReference type="PRINTS" id="PR00326">
    <property type="entry name" value="GTP1OBG"/>
</dbReference>
<dbReference type="NCBIfam" id="TIGR00092">
    <property type="entry name" value="redox-regulated ATPase YchF"/>
    <property type="match status" value="1"/>
</dbReference>
<organism evidence="9 10">
    <name type="scientific">Candidatus Anoxymicrobium japonicum</name>
    <dbReference type="NCBI Taxonomy" id="2013648"/>
    <lineage>
        <taxon>Bacteria</taxon>
        <taxon>Bacillati</taxon>
        <taxon>Actinomycetota</taxon>
        <taxon>Candidatus Geothermincolia</taxon>
        <taxon>Candidatus Geothermincolales</taxon>
        <taxon>Candidatus Anoxymicrobiaceae</taxon>
        <taxon>Candidatus Anoxymicrobium</taxon>
    </lineage>
</organism>
<evidence type="ECO:0000259" key="7">
    <source>
        <dbReference type="PROSITE" id="PS51710"/>
    </source>
</evidence>
<dbReference type="GO" id="GO:0005524">
    <property type="term" value="F:ATP binding"/>
    <property type="evidence" value="ECO:0007669"/>
    <property type="project" value="UniProtKB-UniRule"/>
</dbReference>
<dbReference type="Pfam" id="PF01926">
    <property type="entry name" value="MMR_HSR1"/>
    <property type="match status" value="1"/>
</dbReference>
<evidence type="ECO:0000256" key="3">
    <source>
        <dbReference type="ARBA" id="ARBA00022741"/>
    </source>
</evidence>
<keyword evidence="2" id="KW-0479">Metal-binding</keyword>
<protein>
    <recommendedName>
        <fullName evidence="6">Ribosome-binding ATPase YchF</fullName>
    </recommendedName>
</protein>
<evidence type="ECO:0000313" key="10">
    <source>
        <dbReference type="Proteomes" id="UP000233654"/>
    </source>
</evidence>
<name>A0A2N3G554_9ACTN</name>
<dbReference type="PANTHER" id="PTHR23305">
    <property type="entry name" value="OBG GTPASE FAMILY"/>
    <property type="match status" value="1"/>
</dbReference>
<proteinExistence type="inferred from homology"/>
<reference evidence="9 10" key="1">
    <citation type="journal article" date="2017" name="ISME J.">
        <title>Potential for microbial H2 and metal transformations associated with novel bacteria and archaea in deep terrestrial subsurface sediments.</title>
        <authorList>
            <person name="Hernsdorf A.W."/>
            <person name="Amano Y."/>
            <person name="Miyakawa K."/>
            <person name="Ise K."/>
            <person name="Suzuki Y."/>
            <person name="Anantharaman K."/>
            <person name="Probst A."/>
            <person name="Burstein D."/>
            <person name="Thomas B.C."/>
            <person name="Banfield J.F."/>
        </authorList>
    </citation>
    <scope>NUCLEOTIDE SEQUENCE [LARGE SCALE GENOMIC DNA]</scope>
    <source>
        <strain evidence="9">HGW-Actinobacteria-3</strain>
    </source>
</reference>
<dbReference type="InterPro" id="IPR027417">
    <property type="entry name" value="P-loop_NTPase"/>
</dbReference>
<evidence type="ECO:0000256" key="5">
    <source>
        <dbReference type="ARBA" id="ARBA00022842"/>
    </source>
</evidence>
<keyword evidence="3 6" id="KW-0547">Nucleotide-binding</keyword>
<dbReference type="InterPro" id="IPR012675">
    <property type="entry name" value="Beta-grasp_dom_sf"/>
</dbReference>
<dbReference type="PANTHER" id="PTHR23305:SF18">
    <property type="entry name" value="OBG-TYPE G DOMAIN-CONTAINING PROTEIN"/>
    <property type="match status" value="1"/>
</dbReference>
<dbReference type="InterPro" id="IPR023192">
    <property type="entry name" value="TGS-like_dom_sf"/>
</dbReference>
<gene>
    <name evidence="6" type="primary">ychF</name>
    <name evidence="9" type="ORF">CVT63_06525</name>
</gene>
<comment type="caution">
    <text evidence="9">The sequence shown here is derived from an EMBL/GenBank/DDBJ whole genome shotgun (WGS) entry which is preliminary data.</text>
</comment>
<dbReference type="InterPro" id="IPR004095">
    <property type="entry name" value="TGS"/>
</dbReference>
<dbReference type="AlphaFoldDB" id="A0A2N3G554"/>
<dbReference type="FunFam" id="3.10.20.30:FF:000001">
    <property type="entry name" value="Ribosome-binding ATPase YchF"/>
    <property type="match status" value="1"/>
</dbReference>
<dbReference type="Pfam" id="PF06071">
    <property type="entry name" value="YchF-GTPase_C"/>
    <property type="match status" value="1"/>
</dbReference>
<dbReference type="InterPro" id="IPR006073">
    <property type="entry name" value="GTP-bd"/>
</dbReference>
<dbReference type="GO" id="GO:0043023">
    <property type="term" value="F:ribosomal large subunit binding"/>
    <property type="evidence" value="ECO:0007669"/>
    <property type="project" value="UniProtKB-UniRule"/>
</dbReference>
<dbReference type="CDD" id="cd01900">
    <property type="entry name" value="YchF"/>
    <property type="match status" value="1"/>
</dbReference>
<dbReference type="GO" id="GO:0016887">
    <property type="term" value="F:ATP hydrolysis activity"/>
    <property type="evidence" value="ECO:0007669"/>
    <property type="project" value="UniProtKB-UniRule"/>
</dbReference>
<dbReference type="HAMAP" id="MF_00944">
    <property type="entry name" value="YchF_OLA1_ATPase"/>
    <property type="match status" value="1"/>
</dbReference>
<sequence length="364" mass="39227">MSSLKVGIVGLPNAGKTTLFNALSRGGALVASYPFATIEPNTGVVSVPDPRLAQFSRLADSARIVPATVRFIDIAGLVEGASKGEGLGNRFLASIREVDAVAHVVRGFEAEDVSHVVGATNPARDAELIETELRLSDLEILARELKKARSAAKDGVRESVERVEALEKIEERISSEVISDRASVARELALHAPDTGLLILKPTVIVLNIDEPGDVSARFEREMNEWAQPRGIPVLSVNARIEAELADLDPEEATLFAREMGIEEESLGRIVSASYELLGLITFFTVGPKESRAWPIRAGSTARQAAGRIHTDFERGFIKAEVVPGKSFISCGSVPAAREAGAFRLEGREYIVQDGDVINFKFAT</sequence>
<comment type="cofactor">
    <cofactor evidence="1">
        <name>Mg(2+)</name>
        <dbReference type="ChEBI" id="CHEBI:18420"/>
    </cofactor>
</comment>
<dbReference type="GO" id="GO:0005525">
    <property type="term" value="F:GTP binding"/>
    <property type="evidence" value="ECO:0007669"/>
    <property type="project" value="InterPro"/>
</dbReference>
<evidence type="ECO:0000256" key="1">
    <source>
        <dbReference type="ARBA" id="ARBA00001946"/>
    </source>
</evidence>
<dbReference type="CDD" id="cd04867">
    <property type="entry name" value="TGS_YchF_OLA1"/>
    <property type="match status" value="1"/>
</dbReference>
<dbReference type="InterPro" id="IPR031167">
    <property type="entry name" value="G_OBG"/>
</dbReference>
<dbReference type="PIRSF" id="PIRSF006641">
    <property type="entry name" value="CHP00092"/>
    <property type="match status" value="1"/>
</dbReference>
<dbReference type="SUPFAM" id="SSF52540">
    <property type="entry name" value="P-loop containing nucleoside triphosphate hydrolases"/>
    <property type="match status" value="1"/>
</dbReference>
<feature type="domain" description="OBG-type G" evidence="7">
    <location>
        <begin position="4"/>
        <end position="257"/>
    </location>
</feature>
<dbReference type="PROSITE" id="PS51880">
    <property type="entry name" value="TGS"/>
    <property type="match status" value="1"/>
</dbReference>
<comment type="similarity">
    <text evidence="6">Belongs to the TRAFAC class OBG-HflX-like GTPase superfamily. OBG GTPase family. YchF/OLA1 subfamily.</text>
</comment>
<evidence type="ECO:0000313" key="9">
    <source>
        <dbReference type="EMBL" id="PKQ27718.1"/>
    </source>
</evidence>
<dbReference type="SUPFAM" id="SSF81271">
    <property type="entry name" value="TGS-like"/>
    <property type="match status" value="1"/>
</dbReference>
<dbReference type="GO" id="GO:0046872">
    <property type="term" value="F:metal ion binding"/>
    <property type="evidence" value="ECO:0007669"/>
    <property type="project" value="UniProtKB-KW"/>
</dbReference>
<comment type="function">
    <text evidence="6">ATPase that binds to both the 70S ribosome and the 50S ribosomal subunit in a nucleotide-independent manner.</text>
</comment>
<evidence type="ECO:0000256" key="6">
    <source>
        <dbReference type="HAMAP-Rule" id="MF_00944"/>
    </source>
</evidence>
<feature type="binding site" evidence="6">
    <location>
        <begin position="13"/>
        <end position="18"/>
    </location>
    <ligand>
        <name>ATP</name>
        <dbReference type="ChEBI" id="CHEBI:30616"/>
    </ligand>
</feature>
<dbReference type="Proteomes" id="UP000233654">
    <property type="component" value="Unassembled WGS sequence"/>
</dbReference>
<evidence type="ECO:0000256" key="4">
    <source>
        <dbReference type="ARBA" id="ARBA00022840"/>
    </source>
</evidence>
<evidence type="ECO:0000256" key="2">
    <source>
        <dbReference type="ARBA" id="ARBA00022723"/>
    </source>
</evidence>
<dbReference type="InterPro" id="IPR013029">
    <property type="entry name" value="YchF_C"/>
</dbReference>
<dbReference type="PROSITE" id="PS51710">
    <property type="entry name" value="G_OBG"/>
    <property type="match status" value="1"/>
</dbReference>